<evidence type="ECO:0000313" key="5">
    <source>
        <dbReference type="Proteomes" id="UP000693970"/>
    </source>
</evidence>
<dbReference type="FunFam" id="2.30.33.40:FF:000002">
    <property type="entry name" value="10 kDa chaperonin, mitochondrial"/>
    <property type="match status" value="1"/>
</dbReference>
<proteinExistence type="inferred from homology"/>
<dbReference type="PROSITE" id="PS00681">
    <property type="entry name" value="CHAPERONINS_CPN10"/>
    <property type="match status" value="1"/>
</dbReference>
<dbReference type="GO" id="GO:0044183">
    <property type="term" value="F:protein folding chaperone"/>
    <property type="evidence" value="ECO:0007669"/>
    <property type="project" value="InterPro"/>
</dbReference>
<dbReference type="InterPro" id="IPR020818">
    <property type="entry name" value="Chaperonin_GroES"/>
</dbReference>
<dbReference type="EMBL" id="JAGRRH010000023">
    <property type="protein sequence ID" value="KAG7344454.1"/>
    <property type="molecule type" value="Genomic_DNA"/>
</dbReference>
<dbReference type="GO" id="GO:0051087">
    <property type="term" value="F:protein-folding chaperone binding"/>
    <property type="evidence" value="ECO:0007669"/>
    <property type="project" value="TreeGrafter"/>
</dbReference>
<dbReference type="GO" id="GO:0051082">
    <property type="term" value="F:unfolded protein binding"/>
    <property type="evidence" value="ECO:0007669"/>
    <property type="project" value="TreeGrafter"/>
</dbReference>
<evidence type="ECO:0000256" key="2">
    <source>
        <dbReference type="ARBA" id="ARBA00023186"/>
    </source>
</evidence>
<dbReference type="GO" id="GO:0005739">
    <property type="term" value="C:mitochondrion"/>
    <property type="evidence" value="ECO:0007669"/>
    <property type="project" value="TreeGrafter"/>
</dbReference>
<dbReference type="InterPro" id="IPR018369">
    <property type="entry name" value="Chaprnonin_Cpn10_CS"/>
</dbReference>
<dbReference type="PANTHER" id="PTHR10772:SF0">
    <property type="entry name" value="10 KDA HEAT SHOCK PROTEIN, MITOCHONDRIAL"/>
    <property type="match status" value="1"/>
</dbReference>
<dbReference type="GO" id="GO:0046872">
    <property type="term" value="F:metal ion binding"/>
    <property type="evidence" value="ECO:0007669"/>
    <property type="project" value="TreeGrafter"/>
</dbReference>
<dbReference type="PANTHER" id="PTHR10772">
    <property type="entry name" value="10 KDA HEAT SHOCK PROTEIN"/>
    <property type="match status" value="1"/>
</dbReference>
<protein>
    <submittedName>
        <fullName evidence="3">GroES (Chaperonin 10)-like protein</fullName>
    </submittedName>
</protein>
<reference evidence="3" key="1">
    <citation type="journal article" date="2021" name="Sci. Rep.">
        <title>Diploid genomic architecture of Nitzschia inconspicua, an elite biomass production diatom.</title>
        <authorList>
            <person name="Oliver A."/>
            <person name="Podell S."/>
            <person name="Pinowska A."/>
            <person name="Traller J.C."/>
            <person name="Smith S.R."/>
            <person name="McClure R."/>
            <person name="Beliaev A."/>
            <person name="Bohutskyi P."/>
            <person name="Hill E.A."/>
            <person name="Rabines A."/>
            <person name="Zheng H."/>
            <person name="Allen L.Z."/>
            <person name="Kuo A."/>
            <person name="Grigoriev I.V."/>
            <person name="Allen A.E."/>
            <person name="Hazlebeck D."/>
            <person name="Allen E.E."/>
        </authorList>
    </citation>
    <scope>NUCLEOTIDE SEQUENCE</scope>
    <source>
        <strain evidence="3">Hildebrandi</strain>
    </source>
</reference>
<keyword evidence="2" id="KW-0143">Chaperone</keyword>
<keyword evidence="5" id="KW-1185">Reference proteome</keyword>
<reference evidence="3" key="2">
    <citation type="submission" date="2021-04" db="EMBL/GenBank/DDBJ databases">
        <authorList>
            <person name="Podell S."/>
        </authorList>
    </citation>
    <scope>NUCLEOTIDE SEQUENCE</scope>
    <source>
        <strain evidence="3">Hildebrandi</strain>
    </source>
</reference>
<name>A0A9K3KK20_9STRA</name>
<sequence>MFRTRALFRKLQPLGDRVLVKRAPKEVQTSSGIYLPTSNTKDPNEGEVMAVGPGERDVTGTLHATTLAVGDKVLLPEYGGTKVKLGEDEVFMFRESDILGKFE</sequence>
<dbReference type="EMBL" id="JAGRRH010000004">
    <property type="protein sequence ID" value="KAG7370660.1"/>
    <property type="molecule type" value="Genomic_DNA"/>
</dbReference>
<evidence type="ECO:0000313" key="4">
    <source>
        <dbReference type="EMBL" id="KAG7370660.1"/>
    </source>
</evidence>
<organism evidence="3 5">
    <name type="scientific">Nitzschia inconspicua</name>
    <dbReference type="NCBI Taxonomy" id="303405"/>
    <lineage>
        <taxon>Eukaryota</taxon>
        <taxon>Sar</taxon>
        <taxon>Stramenopiles</taxon>
        <taxon>Ochrophyta</taxon>
        <taxon>Bacillariophyta</taxon>
        <taxon>Bacillariophyceae</taxon>
        <taxon>Bacillariophycidae</taxon>
        <taxon>Bacillariales</taxon>
        <taxon>Bacillariaceae</taxon>
        <taxon>Nitzschia</taxon>
    </lineage>
</organism>
<dbReference type="OrthoDB" id="184876at2759"/>
<evidence type="ECO:0000313" key="3">
    <source>
        <dbReference type="EMBL" id="KAG7344454.1"/>
    </source>
</evidence>
<dbReference type="Proteomes" id="UP000693970">
    <property type="component" value="Unassembled WGS sequence"/>
</dbReference>
<accession>A0A9K3KK20</accession>
<comment type="caution">
    <text evidence="3">The sequence shown here is derived from an EMBL/GenBank/DDBJ whole genome shotgun (WGS) entry which is preliminary data.</text>
</comment>
<dbReference type="SMART" id="SM00883">
    <property type="entry name" value="Cpn10"/>
    <property type="match status" value="1"/>
</dbReference>
<dbReference type="CDD" id="cd00320">
    <property type="entry name" value="cpn10"/>
    <property type="match status" value="1"/>
</dbReference>
<evidence type="ECO:0000256" key="1">
    <source>
        <dbReference type="ARBA" id="ARBA00006975"/>
    </source>
</evidence>
<dbReference type="Pfam" id="PF00166">
    <property type="entry name" value="Cpn10"/>
    <property type="match status" value="1"/>
</dbReference>
<gene>
    <name evidence="4" type="ORF">IV203_019230</name>
    <name evidence="3" type="ORF">IV203_022462</name>
</gene>
<dbReference type="AlphaFoldDB" id="A0A9K3KK20"/>
<dbReference type="HAMAP" id="MF_00580">
    <property type="entry name" value="CH10"/>
    <property type="match status" value="1"/>
</dbReference>
<dbReference type="GO" id="GO:0005524">
    <property type="term" value="F:ATP binding"/>
    <property type="evidence" value="ECO:0007669"/>
    <property type="project" value="InterPro"/>
</dbReference>
<comment type="similarity">
    <text evidence="1">Belongs to the GroES chaperonin family.</text>
</comment>